<accession>Q30UU4</accession>
<protein>
    <submittedName>
        <fullName evidence="1">Uncharacterized protein</fullName>
    </submittedName>
</protein>
<dbReference type="RefSeq" id="WP_011369405.1">
    <property type="nucleotide sequence ID" value="NC_007519.1"/>
</dbReference>
<proteinExistence type="predicted"/>
<dbReference type="KEGG" id="dde:Dde_3759"/>
<reference evidence="1 2" key="1">
    <citation type="journal article" date="2011" name="J. Bacteriol.">
        <title>Complete genome sequence and updated annotation of Desulfovibrio alaskensis G20.</title>
        <authorList>
            <person name="Hauser L.J."/>
            <person name="Land M.L."/>
            <person name="Brown S.D."/>
            <person name="Larimer F."/>
            <person name="Keller K.L."/>
            <person name="Rapp-Giles B.J."/>
            <person name="Price M.N."/>
            <person name="Lin M."/>
            <person name="Bruce D.C."/>
            <person name="Detter J.C."/>
            <person name="Tapia R."/>
            <person name="Han C.S."/>
            <person name="Goodwin L.A."/>
            <person name="Cheng J.F."/>
            <person name="Pitluck S."/>
            <person name="Copeland A."/>
            <person name="Lucas S."/>
            <person name="Nolan M."/>
            <person name="Lapidus A.L."/>
            <person name="Palumbo A.V."/>
            <person name="Wall J.D."/>
        </authorList>
    </citation>
    <scope>NUCLEOTIDE SEQUENCE [LARGE SCALE GENOMIC DNA]</scope>
    <source>
        <strain evidence="2">ATCC BAA 1058 / DSM 17464 / G20</strain>
    </source>
</reference>
<dbReference type="AlphaFoldDB" id="Q30UU4"/>
<dbReference type="HOGENOM" id="CLU_3079090_0_0_7"/>
<evidence type="ECO:0000313" key="1">
    <source>
        <dbReference type="EMBL" id="ABB40552.1"/>
    </source>
</evidence>
<dbReference type="Proteomes" id="UP000002710">
    <property type="component" value="Chromosome"/>
</dbReference>
<name>Q30UU4_OLEA2</name>
<dbReference type="EMBL" id="CP000112">
    <property type="protein sequence ID" value="ABB40552.1"/>
    <property type="molecule type" value="Genomic_DNA"/>
</dbReference>
<sequence length="52" mass="5733">MVALSIQRYDDGSYDVLVNSPAELLAYCLAGEITVLDTEMRLQGLAADHVYK</sequence>
<organism evidence="1 2">
    <name type="scientific">Oleidesulfovibrio alaskensis (strain ATCC BAA-1058 / DSM 17464 / G20)</name>
    <name type="common">Desulfovibrio alaskensis</name>
    <dbReference type="NCBI Taxonomy" id="207559"/>
    <lineage>
        <taxon>Bacteria</taxon>
        <taxon>Pseudomonadati</taxon>
        <taxon>Thermodesulfobacteriota</taxon>
        <taxon>Desulfovibrionia</taxon>
        <taxon>Desulfovibrionales</taxon>
        <taxon>Desulfovibrionaceae</taxon>
        <taxon>Oleidesulfovibrio</taxon>
    </lineage>
</organism>
<gene>
    <name evidence="1" type="ordered locus">Dde_3759</name>
</gene>
<evidence type="ECO:0000313" key="2">
    <source>
        <dbReference type="Proteomes" id="UP000002710"/>
    </source>
</evidence>
<keyword evidence="2" id="KW-1185">Reference proteome</keyword>